<dbReference type="AlphaFoldDB" id="A0A645JC51"/>
<organism evidence="1">
    <name type="scientific">bioreactor metagenome</name>
    <dbReference type="NCBI Taxonomy" id="1076179"/>
    <lineage>
        <taxon>unclassified sequences</taxon>
        <taxon>metagenomes</taxon>
        <taxon>ecological metagenomes</taxon>
    </lineage>
</organism>
<sequence length="55" mass="6341">MRIGQHAALRKGELEDGIVRHLTPVDELVDHILVDAEGQDRRHHLHLEALRRCQS</sequence>
<comment type="caution">
    <text evidence="1">The sequence shown here is derived from an EMBL/GenBank/DDBJ whole genome shotgun (WGS) entry which is preliminary data.</text>
</comment>
<protein>
    <submittedName>
        <fullName evidence="1">Uncharacterized protein</fullName>
    </submittedName>
</protein>
<evidence type="ECO:0000313" key="1">
    <source>
        <dbReference type="EMBL" id="MPN61295.1"/>
    </source>
</evidence>
<dbReference type="EMBL" id="VSSQ01137706">
    <property type="protein sequence ID" value="MPN61295.1"/>
    <property type="molecule type" value="Genomic_DNA"/>
</dbReference>
<name>A0A645JC51_9ZZZZ</name>
<proteinExistence type="predicted"/>
<accession>A0A645JC51</accession>
<reference evidence="1" key="1">
    <citation type="submission" date="2019-08" db="EMBL/GenBank/DDBJ databases">
        <authorList>
            <person name="Kucharzyk K."/>
            <person name="Murdoch R.W."/>
            <person name="Higgins S."/>
            <person name="Loffler F."/>
        </authorList>
    </citation>
    <scope>NUCLEOTIDE SEQUENCE</scope>
</reference>
<gene>
    <name evidence="1" type="ORF">SDC9_209030</name>
</gene>